<dbReference type="PANTHER" id="PTHR46305">
    <property type="match status" value="1"/>
</dbReference>
<keyword evidence="2" id="KW-0285">Flavoprotein</keyword>
<dbReference type="Pfam" id="PF02525">
    <property type="entry name" value="Flavodoxin_2"/>
    <property type="match status" value="1"/>
</dbReference>
<dbReference type="SUPFAM" id="SSF52218">
    <property type="entry name" value="Flavoproteins"/>
    <property type="match status" value="1"/>
</dbReference>
<dbReference type="AlphaFoldDB" id="A0A974NIJ6"/>
<dbReference type="RefSeq" id="WP_201095778.1">
    <property type="nucleotide sequence ID" value="NZ_CP067393.1"/>
</dbReference>
<name>A0A974NIJ6_9GAMM</name>
<evidence type="ECO:0000256" key="2">
    <source>
        <dbReference type="ARBA" id="ARBA00022630"/>
    </source>
</evidence>
<evidence type="ECO:0000256" key="3">
    <source>
        <dbReference type="ARBA" id="ARBA00022827"/>
    </source>
</evidence>
<sequence>MVKILLINGSQVFAHSGGELNTTLHDVAVKILSDLGHQVKETHIEKGYDETEEVEKILWADTIVYQMAGWWMSTPWKVKKYMDDVYTAGHGKLYKNDGRTRSDPTKQYGSGGMLQGRQYMLSVTWNAPVAAFEEFGNFFDGRGVDGVYFPFHKSQQFLGLSALPTFMANDVIKEPNIEATTAAYKAHLKQVFAQV</sequence>
<gene>
    <name evidence="6" type="ORF">JHT90_05525</name>
</gene>
<dbReference type="Proteomes" id="UP000595278">
    <property type="component" value="Chromosome"/>
</dbReference>
<evidence type="ECO:0000256" key="4">
    <source>
        <dbReference type="ARBA" id="ARBA00037981"/>
    </source>
</evidence>
<accession>A0A974NIJ6</accession>
<dbReference type="InterPro" id="IPR003680">
    <property type="entry name" value="Flavodoxin_fold"/>
</dbReference>
<keyword evidence="3" id="KW-0274">FAD</keyword>
<reference evidence="6 7" key="1">
    <citation type="submission" date="2021-01" db="EMBL/GenBank/DDBJ databases">
        <title>Entomomonas sp. F2A isolated from a house cricket (Acheta domesticus).</title>
        <authorList>
            <person name="Spergser J."/>
            <person name="Busse H.-J."/>
        </authorList>
    </citation>
    <scope>NUCLEOTIDE SEQUENCE [LARGE SCALE GENOMIC DNA]</scope>
    <source>
        <strain evidence="6 7">F2A</strain>
    </source>
</reference>
<protein>
    <submittedName>
        <fullName evidence="6">NAD(P)H-dependent oxidoreductase</fullName>
    </submittedName>
</protein>
<feature type="domain" description="Flavodoxin-like fold" evidence="5">
    <location>
        <begin position="3"/>
        <end position="188"/>
    </location>
</feature>
<keyword evidence="7" id="KW-1185">Reference proteome</keyword>
<dbReference type="InterPro" id="IPR052397">
    <property type="entry name" value="NADPH-QR_MdaB"/>
</dbReference>
<comment type="cofactor">
    <cofactor evidence="1">
        <name>FAD</name>
        <dbReference type="ChEBI" id="CHEBI:57692"/>
    </cofactor>
</comment>
<dbReference type="InterPro" id="IPR029039">
    <property type="entry name" value="Flavoprotein-like_sf"/>
</dbReference>
<dbReference type="Gene3D" id="3.40.50.360">
    <property type="match status" value="1"/>
</dbReference>
<organism evidence="6 7">
    <name type="scientific">Entomomonas asaccharolytica</name>
    <dbReference type="NCBI Taxonomy" id="2785331"/>
    <lineage>
        <taxon>Bacteria</taxon>
        <taxon>Pseudomonadati</taxon>
        <taxon>Pseudomonadota</taxon>
        <taxon>Gammaproteobacteria</taxon>
        <taxon>Pseudomonadales</taxon>
        <taxon>Pseudomonadaceae</taxon>
        <taxon>Entomomonas</taxon>
    </lineage>
</organism>
<dbReference type="PANTHER" id="PTHR46305:SF3">
    <property type="entry name" value="NADPH:QUINONE OXIDOREDUCTASE MDAB"/>
    <property type="match status" value="1"/>
</dbReference>
<dbReference type="GO" id="GO:0016655">
    <property type="term" value="F:oxidoreductase activity, acting on NAD(P)H, quinone or similar compound as acceptor"/>
    <property type="evidence" value="ECO:0007669"/>
    <property type="project" value="UniProtKB-ARBA"/>
</dbReference>
<dbReference type="KEGG" id="eaz:JHT90_05525"/>
<proteinExistence type="inferred from homology"/>
<comment type="similarity">
    <text evidence="4">Belongs to the oxidoreductase MdaB family.</text>
</comment>
<evidence type="ECO:0000256" key="1">
    <source>
        <dbReference type="ARBA" id="ARBA00001974"/>
    </source>
</evidence>
<dbReference type="EMBL" id="CP067393">
    <property type="protein sequence ID" value="QQP87144.1"/>
    <property type="molecule type" value="Genomic_DNA"/>
</dbReference>
<evidence type="ECO:0000313" key="7">
    <source>
        <dbReference type="Proteomes" id="UP000595278"/>
    </source>
</evidence>
<evidence type="ECO:0000259" key="5">
    <source>
        <dbReference type="Pfam" id="PF02525"/>
    </source>
</evidence>
<evidence type="ECO:0000313" key="6">
    <source>
        <dbReference type="EMBL" id="QQP87144.1"/>
    </source>
</evidence>